<dbReference type="InterPro" id="IPR050334">
    <property type="entry name" value="Molybdenum_import_ModC"/>
</dbReference>
<evidence type="ECO:0000256" key="8">
    <source>
        <dbReference type="ARBA" id="ARBA00023136"/>
    </source>
</evidence>
<proteinExistence type="predicted"/>
<dbReference type="PANTHER" id="PTHR43514">
    <property type="entry name" value="ABC TRANSPORTER I FAMILY MEMBER 10"/>
    <property type="match status" value="1"/>
</dbReference>
<evidence type="ECO:0000256" key="2">
    <source>
        <dbReference type="ARBA" id="ARBA00022475"/>
    </source>
</evidence>
<dbReference type="InterPro" id="IPR027417">
    <property type="entry name" value="P-loop_NTPase"/>
</dbReference>
<reference evidence="12" key="1">
    <citation type="submission" date="2022-07" db="EMBL/GenBank/DDBJ databases">
        <title>Marinobacter iranensis a new bacterium isolate from a hipersaline lake in Iran.</title>
        <authorList>
            <person name="Mohammad A.M.A."/>
            <person name="Cristina S.-P."/>
            <person name="Antonio V."/>
        </authorList>
    </citation>
    <scope>NUCLEOTIDE SEQUENCE</scope>
    <source>
        <strain evidence="12">71-i</strain>
    </source>
</reference>
<evidence type="ECO:0000313" key="12">
    <source>
        <dbReference type="EMBL" id="MDF0749348.1"/>
    </source>
</evidence>
<dbReference type="InterPro" id="IPR011868">
    <property type="entry name" value="ModC_ABC_ATP-bd"/>
</dbReference>
<keyword evidence="7" id="KW-1278">Translocase</keyword>
<dbReference type="Proteomes" id="UP001143391">
    <property type="component" value="Unassembled WGS sequence"/>
</dbReference>
<feature type="domain" description="Mop" evidence="11">
    <location>
        <begin position="294"/>
        <end position="359"/>
    </location>
</feature>
<keyword evidence="1" id="KW-0813">Transport</keyword>
<evidence type="ECO:0000256" key="1">
    <source>
        <dbReference type="ARBA" id="ARBA00022448"/>
    </source>
</evidence>
<dbReference type="EMBL" id="JANCMW010000002">
    <property type="protein sequence ID" value="MDF0749348.1"/>
    <property type="molecule type" value="Genomic_DNA"/>
</dbReference>
<accession>A0ABT5Y6U4</accession>
<keyword evidence="2" id="KW-1003">Cell membrane</keyword>
<evidence type="ECO:0000256" key="3">
    <source>
        <dbReference type="ARBA" id="ARBA00022505"/>
    </source>
</evidence>
<dbReference type="InterPro" id="IPR003439">
    <property type="entry name" value="ABC_transporter-like_ATP-bd"/>
</dbReference>
<dbReference type="SUPFAM" id="SSF52540">
    <property type="entry name" value="P-loop containing nucleoside triphosphate hydrolases"/>
    <property type="match status" value="1"/>
</dbReference>
<dbReference type="Gene3D" id="3.40.50.300">
    <property type="entry name" value="P-loop containing nucleotide triphosphate hydrolases"/>
    <property type="match status" value="1"/>
</dbReference>
<dbReference type="PROSITE" id="PS50893">
    <property type="entry name" value="ABC_TRANSPORTER_2"/>
    <property type="match status" value="1"/>
</dbReference>
<dbReference type="SMART" id="SM00382">
    <property type="entry name" value="AAA"/>
    <property type="match status" value="1"/>
</dbReference>
<feature type="domain" description="ABC transporter" evidence="10">
    <location>
        <begin position="1"/>
        <end position="234"/>
    </location>
</feature>
<dbReference type="InterPro" id="IPR005116">
    <property type="entry name" value="Transp-assoc_OB_typ1"/>
</dbReference>
<name>A0ABT5Y6U4_9GAMM</name>
<dbReference type="InterPro" id="IPR004606">
    <property type="entry name" value="Mop_domain"/>
</dbReference>
<keyword evidence="3 9" id="KW-0500">Molybdenum</keyword>
<keyword evidence="8" id="KW-0472">Membrane</keyword>
<dbReference type="SUPFAM" id="SSF50331">
    <property type="entry name" value="MOP-like"/>
    <property type="match status" value="1"/>
</dbReference>
<dbReference type="InterPro" id="IPR008995">
    <property type="entry name" value="Mo/tungstate-bd_C_term_dom"/>
</dbReference>
<dbReference type="Pfam" id="PF00005">
    <property type="entry name" value="ABC_tran"/>
    <property type="match status" value="1"/>
</dbReference>
<dbReference type="PROSITE" id="PS51866">
    <property type="entry name" value="MOP"/>
    <property type="match status" value="1"/>
</dbReference>
<evidence type="ECO:0000259" key="11">
    <source>
        <dbReference type="PROSITE" id="PS51866"/>
    </source>
</evidence>
<protein>
    <submittedName>
        <fullName evidence="12">Molybdenum ABC transporter ATP-binding protein</fullName>
    </submittedName>
</protein>
<dbReference type="Pfam" id="PF03459">
    <property type="entry name" value="TOBE"/>
    <property type="match status" value="1"/>
</dbReference>
<dbReference type="GO" id="GO:0005524">
    <property type="term" value="F:ATP binding"/>
    <property type="evidence" value="ECO:0007669"/>
    <property type="project" value="UniProtKB-KW"/>
</dbReference>
<comment type="caution">
    <text evidence="12">The sequence shown here is derived from an EMBL/GenBank/DDBJ whole genome shotgun (WGS) entry which is preliminary data.</text>
</comment>
<keyword evidence="6 12" id="KW-0067">ATP-binding</keyword>
<evidence type="ECO:0000313" key="13">
    <source>
        <dbReference type="Proteomes" id="UP001143391"/>
    </source>
</evidence>
<evidence type="ECO:0000256" key="4">
    <source>
        <dbReference type="ARBA" id="ARBA00022519"/>
    </source>
</evidence>
<dbReference type="Gene3D" id="2.40.50.100">
    <property type="match status" value="1"/>
</dbReference>
<evidence type="ECO:0000256" key="7">
    <source>
        <dbReference type="ARBA" id="ARBA00022967"/>
    </source>
</evidence>
<keyword evidence="13" id="KW-1185">Reference proteome</keyword>
<sequence length="359" mass="39697">MTDTGILARFNTGFDDFRLEVDLRLPGTGVTALFGHSGCGKTTLLRCIAGLQPCAGRLSVNGDVWQDDTASLPVHKRPLAYVFQETSLFPHLSVNGNLKFGYRRTPVQQRRIHPQQVIDWLGLAHLLGRTPERLSGGERQRVAIGRALLTSPRLLLMDEPLSALDQASKREILPYLETLRDTLDIPIVYVSHSAAEVARLADYIVMMDRGRVLAQGGLQETLARPDQPFALEHDAAVIVPAIIRERDDQWHLCRAEFEGGSLWFRDDRQPETGTAVRLQILARDVSIALAANHDQSFQNLLPARVTDMAAEQRPGMTTVRLHAGQTAFLSRITSRAVHQLGLAPGMAVCLQIKSVAIVE</sequence>
<evidence type="ECO:0000256" key="5">
    <source>
        <dbReference type="ARBA" id="ARBA00022741"/>
    </source>
</evidence>
<dbReference type="NCBIfam" id="TIGR02142">
    <property type="entry name" value="modC_ABC"/>
    <property type="match status" value="1"/>
</dbReference>
<dbReference type="InterPro" id="IPR003593">
    <property type="entry name" value="AAA+_ATPase"/>
</dbReference>
<gene>
    <name evidence="12" type="primary">modC</name>
    <name evidence="12" type="ORF">NLU14_03795</name>
</gene>
<evidence type="ECO:0000256" key="9">
    <source>
        <dbReference type="PROSITE-ProRule" id="PRU01213"/>
    </source>
</evidence>
<dbReference type="InterPro" id="IPR017871">
    <property type="entry name" value="ABC_transporter-like_CS"/>
</dbReference>
<dbReference type="PANTHER" id="PTHR43514:SF10">
    <property type="entry name" value="MOLYBDENUM IMPORT ATP-BINDING PROTEIN MODC 2"/>
    <property type="match status" value="1"/>
</dbReference>
<evidence type="ECO:0000256" key="6">
    <source>
        <dbReference type="ARBA" id="ARBA00022840"/>
    </source>
</evidence>
<dbReference type="PROSITE" id="PS00211">
    <property type="entry name" value="ABC_TRANSPORTER_1"/>
    <property type="match status" value="1"/>
</dbReference>
<evidence type="ECO:0000259" key="10">
    <source>
        <dbReference type="PROSITE" id="PS50893"/>
    </source>
</evidence>
<keyword evidence="4" id="KW-0997">Cell inner membrane</keyword>
<organism evidence="12 13">
    <name type="scientific">Marinobacter iranensis</name>
    <dbReference type="NCBI Taxonomy" id="2962607"/>
    <lineage>
        <taxon>Bacteria</taxon>
        <taxon>Pseudomonadati</taxon>
        <taxon>Pseudomonadota</taxon>
        <taxon>Gammaproteobacteria</taxon>
        <taxon>Pseudomonadales</taxon>
        <taxon>Marinobacteraceae</taxon>
        <taxon>Marinobacter</taxon>
    </lineage>
</organism>
<dbReference type="RefSeq" id="WP_275704843.1">
    <property type="nucleotide sequence ID" value="NZ_JANCMW010000002.1"/>
</dbReference>
<keyword evidence="5" id="KW-0547">Nucleotide-binding</keyword>